<organism evidence="1 2">
    <name type="scientific">Decorospora gaudefroyi</name>
    <dbReference type="NCBI Taxonomy" id="184978"/>
    <lineage>
        <taxon>Eukaryota</taxon>
        <taxon>Fungi</taxon>
        <taxon>Dikarya</taxon>
        <taxon>Ascomycota</taxon>
        <taxon>Pezizomycotina</taxon>
        <taxon>Dothideomycetes</taxon>
        <taxon>Pleosporomycetidae</taxon>
        <taxon>Pleosporales</taxon>
        <taxon>Pleosporineae</taxon>
        <taxon>Pleosporaceae</taxon>
        <taxon>Decorospora</taxon>
    </lineage>
</organism>
<dbReference type="EMBL" id="ML975366">
    <property type="protein sequence ID" value="KAF1831333.1"/>
    <property type="molecule type" value="Genomic_DNA"/>
</dbReference>
<proteinExistence type="predicted"/>
<reference evidence="1" key="1">
    <citation type="submission" date="2020-01" db="EMBL/GenBank/DDBJ databases">
        <authorList>
            <consortium name="DOE Joint Genome Institute"/>
            <person name="Haridas S."/>
            <person name="Albert R."/>
            <person name="Binder M."/>
            <person name="Bloem J."/>
            <person name="Labutti K."/>
            <person name="Salamov A."/>
            <person name="Andreopoulos B."/>
            <person name="Baker S.E."/>
            <person name="Barry K."/>
            <person name="Bills G."/>
            <person name="Bluhm B.H."/>
            <person name="Cannon C."/>
            <person name="Castanera R."/>
            <person name="Culley D.E."/>
            <person name="Daum C."/>
            <person name="Ezra D."/>
            <person name="Gonzalez J.B."/>
            <person name="Henrissat B."/>
            <person name="Kuo A."/>
            <person name="Liang C."/>
            <person name="Lipzen A."/>
            <person name="Lutzoni F."/>
            <person name="Magnuson J."/>
            <person name="Mondo S."/>
            <person name="Nolan M."/>
            <person name="Ohm R."/>
            <person name="Pangilinan J."/>
            <person name="Park H.-J."/>
            <person name="Ramirez L."/>
            <person name="Alfaro M."/>
            <person name="Sun H."/>
            <person name="Tritt A."/>
            <person name="Yoshinaga Y."/>
            <person name="Zwiers L.-H."/>
            <person name="Turgeon B.G."/>
            <person name="Goodwin S.B."/>
            <person name="Spatafora J.W."/>
            <person name="Crous P.W."/>
            <person name="Grigoriev I.V."/>
        </authorList>
    </citation>
    <scope>NUCLEOTIDE SEQUENCE</scope>
    <source>
        <strain evidence="1">P77</strain>
    </source>
</reference>
<sequence length="184" mass="20410">MLRSDCFRSDPIRSLRRDGLFLLGESFFVPGNPNTPSGMGGLRHVSVGSLFNGPLEEHQHGSGGTGRAITHVEVSFQSSNKKRPDKLFLALSLRRSRVMMVVGTAPIKHYDFREYRQTLRGWQCRSACGRFYLATGAGGEFQYQAGRVGVARPTPRSASAKMDRWMGDKKFSEHGTGFVVIGKK</sequence>
<gene>
    <name evidence="1" type="ORF">BDW02DRAFT_57231</name>
</gene>
<name>A0A6A5KD64_9PLEO</name>
<dbReference type="AlphaFoldDB" id="A0A6A5KD64"/>
<dbReference type="Proteomes" id="UP000800040">
    <property type="component" value="Unassembled WGS sequence"/>
</dbReference>
<accession>A0A6A5KD64</accession>
<keyword evidence="2" id="KW-1185">Reference proteome</keyword>
<evidence type="ECO:0000313" key="2">
    <source>
        <dbReference type="Proteomes" id="UP000800040"/>
    </source>
</evidence>
<evidence type="ECO:0000313" key="1">
    <source>
        <dbReference type="EMBL" id="KAF1831333.1"/>
    </source>
</evidence>
<protein>
    <submittedName>
        <fullName evidence="1">Uncharacterized protein</fullName>
    </submittedName>
</protein>